<evidence type="ECO:0000313" key="1">
    <source>
        <dbReference type="EMBL" id="QIZ73922.1"/>
    </source>
</evidence>
<dbReference type="Proteomes" id="UP000500857">
    <property type="component" value="Chromosome"/>
</dbReference>
<gene>
    <name evidence="1" type="ORF">HCG48_23985</name>
</gene>
<keyword evidence="2" id="KW-1185">Reference proteome</keyword>
<dbReference type="NCBIfam" id="TIGR04062">
    <property type="entry name" value="dnd_assoc_4"/>
    <property type="match status" value="1"/>
</dbReference>
<proteinExistence type="predicted"/>
<protein>
    <submittedName>
        <fullName evidence="1">DNA phosphorothioation-associated protein 4</fullName>
    </submittedName>
</protein>
<name>A0A6H1U4X3_9CYAN</name>
<dbReference type="KEGG" id="oxy:HCG48_23985"/>
<reference evidence="1 2" key="1">
    <citation type="submission" date="2020-04" db="EMBL/GenBank/DDBJ databases">
        <authorList>
            <person name="Basu S."/>
            <person name="Maruthanayagam V."/>
            <person name="Chakraborty S."/>
            <person name="Pramanik A."/>
            <person name="Mukherjee J."/>
            <person name="Brink B."/>
        </authorList>
    </citation>
    <scope>NUCLEOTIDE SEQUENCE [LARGE SCALE GENOMIC DNA]</scope>
    <source>
        <strain evidence="1 2">AP17</strain>
    </source>
</reference>
<organism evidence="1 2">
    <name type="scientific">Oxynema aestuarii AP17</name>
    <dbReference type="NCBI Taxonomy" id="2064643"/>
    <lineage>
        <taxon>Bacteria</taxon>
        <taxon>Bacillati</taxon>
        <taxon>Cyanobacteriota</taxon>
        <taxon>Cyanophyceae</taxon>
        <taxon>Oscillatoriophycideae</taxon>
        <taxon>Oscillatoriales</taxon>
        <taxon>Oscillatoriaceae</taxon>
        <taxon>Oxynema</taxon>
        <taxon>Oxynema aestuarii</taxon>
    </lineage>
</organism>
<accession>A0A6H1U4X3</accession>
<dbReference type="EMBL" id="CP051167">
    <property type="protein sequence ID" value="QIZ73922.1"/>
    <property type="molecule type" value="Genomic_DNA"/>
</dbReference>
<dbReference type="AlphaFoldDB" id="A0A6H1U4X3"/>
<sequence>MGSYRVKVAKDKAELVKALTDDDNKEGPFSTYADVLAFAAALGAKRHQRIPVQQAAKREPSPIPTEIFISRGYDFLFKLLAIVELGNPNIISPTDPNAEAQRGQIFEEYANGGLEVLREELRGAIDYSDKLALLLIGERFKEDEHGQKEFDLSRFL</sequence>
<evidence type="ECO:0000313" key="2">
    <source>
        <dbReference type="Proteomes" id="UP000500857"/>
    </source>
</evidence>
<dbReference type="InterPro" id="IPR023983">
    <property type="entry name" value="DNA_S_mod_dnd_assoc_4"/>
</dbReference>